<name>A0AAW7MQC9_9BURK</name>
<dbReference type="EMBL" id="QAIC01000040">
    <property type="protein sequence ID" value="MDN4574791.1"/>
    <property type="molecule type" value="Genomic_DNA"/>
</dbReference>
<evidence type="ECO:0000313" key="4">
    <source>
        <dbReference type="Proteomes" id="UP001172791"/>
    </source>
</evidence>
<protein>
    <recommendedName>
        <fullName evidence="5">AlpA family transcriptional regulator</fullName>
    </recommendedName>
</protein>
<dbReference type="Proteomes" id="UP001172791">
    <property type="component" value="Unassembled WGS sequence"/>
</dbReference>
<gene>
    <name evidence="1" type="ORF">DBA34_16195</name>
    <name evidence="2" type="ORF">DBB29_19500</name>
</gene>
<dbReference type="EMBL" id="QAID01000043">
    <property type="protein sequence ID" value="MDN4580294.1"/>
    <property type="molecule type" value="Genomic_DNA"/>
</dbReference>
<accession>A0AAW7MQC9</accession>
<dbReference type="Proteomes" id="UP001172788">
    <property type="component" value="Unassembled WGS sequence"/>
</dbReference>
<evidence type="ECO:0000313" key="3">
    <source>
        <dbReference type="Proteomes" id="UP001172788"/>
    </source>
</evidence>
<dbReference type="Gene3D" id="1.10.238.160">
    <property type="match status" value="1"/>
</dbReference>
<dbReference type="AlphaFoldDB" id="A0AAW7MQC9"/>
<organism evidence="1 4">
    <name type="scientific">Pandoraea cepalis</name>
    <dbReference type="NCBI Taxonomy" id="2508294"/>
    <lineage>
        <taxon>Bacteria</taxon>
        <taxon>Pseudomonadati</taxon>
        <taxon>Pseudomonadota</taxon>
        <taxon>Betaproteobacteria</taxon>
        <taxon>Burkholderiales</taxon>
        <taxon>Burkholderiaceae</taxon>
        <taxon>Pandoraea</taxon>
    </lineage>
</organism>
<evidence type="ECO:0000313" key="1">
    <source>
        <dbReference type="EMBL" id="MDN4574791.1"/>
    </source>
</evidence>
<proteinExistence type="predicted"/>
<comment type="caution">
    <text evidence="1">The sequence shown here is derived from an EMBL/GenBank/DDBJ whole genome shotgun (WGS) entry which is preliminary data.</text>
</comment>
<evidence type="ECO:0000313" key="2">
    <source>
        <dbReference type="EMBL" id="MDN4580294.1"/>
    </source>
</evidence>
<dbReference type="InterPro" id="IPR010260">
    <property type="entry name" value="AlpA"/>
</dbReference>
<evidence type="ECO:0008006" key="5">
    <source>
        <dbReference type="Google" id="ProtNLM"/>
    </source>
</evidence>
<sequence>MFISALPCPIKQPGVCLMKKSFAPESVPRPVAAQVDTLKRPVAAPQVSPNNQVPRVIRMPDLQRIYPVGRTTIYELIKAGKLPRPIALSKRARGWVLAEIEECIAKLKVEADDV</sequence>
<reference evidence="1" key="1">
    <citation type="submission" date="2018-04" db="EMBL/GenBank/DDBJ databases">
        <authorList>
            <person name="Jy Z."/>
        </authorList>
    </citation>
    <scope>NUCLEOTIDE SEQUENCE</scope>
    <source>
        <strain evidence="2">AS13</strain>
        <strain evidence="1">LA18</strain>
    </source>
</reference>
<dbReference type="Pfam" id="PF05930">
    <property type="entry name" value="Phage_AlpA"/>
    <property type="match status" value="1"/>
</dbReference>
<keyword evidence="3" id="KW-1185">Reference proteome</keyword>